<gene>
    <name evidence="2" type="ORF">Tci_902629</name>
</gene>
<reference evidence="2" key="1">
    <citation type="journal article" date="2019" name="Sci. Rep.">
        <title>Draft genome of Tanacetum cinerariifolium, the natural source of mosquito coil.</title>
        <authorList>
            <person name="Yamashiro T."/>
            <person name="Shiraishi A."/>
            <person name="Satake H."/>
            <person name="Nakayama K."/>
        </authorList>
    </citation>
    <scope>NUCLEOTIDE SEQUENCE</scope>
</reference>
<dbReference type="EMBL" id="BKCJ011406201">
    <property type="protein sequence ID" value="GFD30660.1"/>
    <property type="molecule type" value="Genomic_DNA"/>
</dbReference>
<evidence type="ECO:0000313" key="2">
    <source>
        <dbReference type="EMBL" id="GFD30660.1"/>
    </source>
</evidence>
<comment type="caution">
    <text evidence="2">The sequence shown here is derived from an EMBL/GenBank/DDBJ whole genome shotgun (WGS) entry which is preliminary data.</text>
</comment>
<feature type="non-terminal residue" evidence="2">
    <location>
        <position position="1"/>
    </location>
</feature>
<evidence type="ECO:0000256" key="1">
    <source>
        <dbReference type="SAM" id="MobiDB-lite"/>
    </source>
</evidence>
<feature type="compositionally biased region" description="Basic and acidic residues" evidence="1">
    <location>
        <begin position="1"/>
        <end position="11"/>
    </location>
</feature>
<proteinExistence type="predicted"/>
<dbReference type="AlphaFoldDB" id="A0A699V7L2"/>
<feature type="compositionally biased region" description="Basic and acidic residues" evidence="1">
    <location>
        <begin position="26"/>
        <end position="48"/>
    </location>
</feature>
<name>A0A699V7L2_TANCI</name>
<sequence>DDEDALPHDLVDSDNEDLINVDDDGVDKMSADVARSHGGDGRGEDRPPPHHVPSGCMGCFANRVAEAVVVVTIDRHA</sequence>
<protein>
    <submittedName>
        <fullName evidence="2">Uncharacterized protein</fullName>
    </submittedName>
</protein>
<organism evidence="2">
    <name type="scientific">Tanacetum cinerariifolium</name>
    <name type="common">Dalmatian daisy</name>
    <name type="synonym">Chrysanthemum cinerariifolium</name>
    <dbReference type="NCBI Taxonomy" id="118510"/>
    <lineage>
        <taxon>Eukaryota</taxon>
        <taxon>Viridiplantae</taxon>
        <taxon>Streptophyta</taxon>
        <taxon>Embryophyta</taxon>
        <taxon>Tracheophyta</taxon>
        <taxon>Spermatophyta</taxon>
        <taxon>Magnoliopsida</taxon>
        <taxon>eudicotyledons</taxon>
        <taxon>Gunneridae</taxon>
        <taxon>Pentapetalae</taxon>
        <taxon>asterids</taxon>
        <taxon>campanulids</taxon>
        <taxon>Asterales</taxon>
        <taxon>Asteraceae</taxon>
        <taxon>Asteroideae</taxon>
        <taxon>Anthemideae</taxon>
        <taxon>Anthemidinae</taxon>
        <taxon>Tanacetum</taxon>
    </lineage>
</organism>
<feature type="non-terminal residue" evidence="2">
    <location>
        <position position="77"/>
    </location>
</feature>
<feature type="region of interest" description="Disordered" evidence="1">
    <location>
        <begin position="1"/>
        <end position="51"/>
    </location>
</feature>
<accession>A0A699V7L2</accession>
<feature type="compositionally biased region" description="Acidic residues" evidence="1">
    <location>
        <begin position="12"/>
        <end position="25"/>
    </location>
</feature>